<feature type="compositionally biased region" description="Polar residues" evidence="8">
    <location>
        <begin position="695"/>
        <end position="709"/>
    </location>
</feature>
<dbReference type="InterPro" id="IPR017441">
    <property type="entry name" value="Protein_kinase_ATP_BS"/>
</dbReference>
<evidence type="ECO:0000256" key="4">
    <source>
        <dbReference type="ARBA" id="ARBA00022741"/>
    </source>
</evidence>
<evidence type="ECO:0000256" key="7">
    <source>
        <dbReference type="PROSITE-ProRule" id="PRU10141"/>
    </source>
</evidence>
<evidence type="ECO:0000256" key="1">
    <source>
        <dbReference type="ARBA" id="ARBA00006529"/>
    </source>
</evidence>
<proteinExistence type="inferred from homology"/>
<dbReference type="GO" id="GO:0004709">
    <property type="term" value="F:MAP kinase kinase kinase activity"/>
    <property type="evidence" value="ECO:0007669"/>
    <property type="project" value="UniProtKB-ARBA"/>
</dbReference>
<feature type="compositionally biased region" description="Polar residues" evidence="8">
    <location>
        <begin position="275"/>
        <end position="289"/>
    </location>
</feature>
<feature type="compositionally biased region" description="Polar residues" evidence="8">
    <location>
        <begin position="562"/>
        <end position="578"/>
    </location>
</feature>
<dbReference type="Gene3D" id="3.30.200.20">
    <property type="entry name" value="Phosphorylase Kinase, domain 1"/>
    <property type="match status" value="1"/>
</dbReference>
<feature type="compositionally biased region" description="Low complexity" evidence="8">
    <location>
        <begin position="895"/>
        <end position="905"/>
    </location>
</feature>
<dbReference type="InterPro" id="IPR011009">
    <property type="entry name" value="Kinase-like_dom_sf"/>
</dbReference>
<evidence type="ECO:0000256" key="2">
    <source>
        <dbReference type="ARBA" id="ARBA00022527"/>
    </source>
</evidence>
<dbReference type="Proteomes" id="UP000310685">
    <property type="component" value="Unassembled WGS sequence"/>
</dbReference>
<feature type="region of interest" description="Disordered" evidence="8">
    <location>
        <begin position="562"/>
        <end position="627"/>
    </location>
</feature>
<feature type="compositionally biased region" description="Polar residues" evidence="8">
    <location>
        <begin position="454"/>
        <end position="497"/>
    </location>
</feature>
<keyword evidence="4 7" id="KW-0547">Nucleotide-binding</keyword>
<evidence type="ECO:0000313" key="13">
    <source>
        <dbReference type="Proteomes" id="UP000310708"/>
    </source>
</evidence>
<dbReference type="PANTHER" id="PTHR11584">
    <property type="entry name" value="SERINE/THREONINE PROTEIN KINASE"/>
    <property type="match status" value="1"/>
</dbReference>
<reference evidence="12 13" key="1">
    <citation type="submission" date="2019-03" db="EMBL/GenBank/DDBJ databases">
        <title>Sequencing 25 genomes of Wallemia mellicola.</title>
        <authorList>
            <person name="Gostincar C."/>
        </authorList>
    </citation>
    <scope>NUCLEOTIDE SEQUENCE [LARGE SCALE GENOMIC DNA]</scope>
    <source>
        <strain evidence="10 12">EXF-6152</strain>
        <strain evidence="11 13">EXF-757</strain>
    </source>
</reference>
<evidence type="ECO:0000256" key="5">
    <source>
        <dbReference type="ARBA" id="ARBA00022777"/>
    </source>
</evidence>
<dbReference type="Pfam" id="PF00069">
    <property type="entry name" value="Pkinase"/>
    <property type="match status" value="2"/>
</dbReference>
<keyword evidence="3" id="KW-0808">Transferase</keyword>
<dbReference type="Proteomes" id="UP000310708">
    <property type="component" value="Unassembled WGS sequence"/>
</dbReference>
<evidence type="ECO:0000313" key="11">
    <source>
        <dbReference type="EMBL" id="TIC62160.1"/>
    </source>
</evidence>
<dbReference type="InterPro" id="IPR008271">
    <property type="entry name" value="Ser/Thr_kinase_AS"/>
</dbReference>
<feature type="compositionally biased region" description="Polar residues" evidence="8">
    <location>
        <begin position="883"/>
        <end position="894"/>
    </location>
</feature>
<evidence type="ECO:0000256" key="6">
    <source>
        <dbReference type="ARBA" id="ARBA00022840"/>
    </source>
</evidence>
<feature type="region of interest" description="Disordered" evidence="8">
    <location>
        <begin position="238"/>
        <end position="289"/>
    </location>
</feature>
<evidence type="ECO:0000256" key="3">
    <source>
        <dbReference type="ARBA" id="ARBA00022679"/>
    </source>
</evidence>
<dbReference type="FunFam" id="3.30.200.20:FF:000387">
    <property type="entry name" value="Serine/threonine-protein kinase STE11"/>
    <property type="match status" value="1"/>
</dbReference>
<accession>A0A4T0LM66</accession>
<feature type="region of interest" description="Disordered" evidence="8">
    <location>
        <begin position="948"/>
        <end position="972"/>
    </location>
</feature>
<gene>
    <name evidence="11" type="ORF">E3Q01_04099</name>
    <name evidence="10" type="ORF">E3Q22_04089</name>
</gene>
<dbReference type="SUPFAM" id="SSF56112">
    <property type="entry name" value="Protein kinase-like (PK-like)"/>
    <property type="match status" value="1"/>
</dbReference>
<feature type="region of interest" description="Disordered" evidence="8">
    <location>
        <begin position="106"/>
        <end position="148"/>
    </location>
</feature>
<feature type="region of interest" description="Disordered" evidence="8">
    <location>
        <begin position="654"/>
        <end position="680"/>
    </location>
</feature>
<comment type="similarity">
    <text evidence="1">Belongs to the protein kinase superfamily. STE Ser/Thr protein kinase family. MAP kinase kinase kinase subfamily.</text>
</comment>
<feature type="compositionally biased region" description="Polar residues" evidence="8">
    <location>
        <begin position="524"/>
        <end position="535"/>
    </location>
</feature>
<dbReference type="PANTHER" id="PTHR11584:SF369">
    <property type="entry name" value="MITOGEN-ACTIVATED PROTEIN KINASE KINASE KINASE 19-RELATED"/>
    <property type="match status" value="1"/>
</dbReference>
<feature type="region of interest" description="Disordered" evidence="8">
    <location>
        <begin position="695"/>
        <end position="753"/>
    </location>
</feature>
<feature type="region of interest" description="Disordered" evidence="8">
    <location>
        <begin position="792"/>
        <end position="848"/>
    </location>
</feature>
<feature type="domain" description="Protein kinase" evidence="9">
    <location>
        <begin position="1038"/>
        <end position="1288"/>
    </location>
</feature>
<feature type="region of interest" description="Disordered" evidence="8">
    <location>
        <begin position="868"/>
        <end position="905"/>
    </location>
</feature>
<name>A0A4T0LM66_9BASI</name>
<feature type="region of interest" description="Disordered" evidence="8">
    <location>
        <begin position="405"/>
        <end position="434"/>
    </location>
</feature>
<evidence type="ECO:0000313" key="12">
    <source>
        <dbReference type="Proteomes" id="UP000310685"/>
    </source>
</evidence>
<dbReference type="PROSITE" id="PS50011">
    <property type="entry name" value="PROTEIN_KINASE_DOM"/>
    <property type="match status" value="1"/>
</dbReference>
<dbReference type="EMBL" id="SPRX01000077">
    <property type="protein sequence ID" value="TIC62160.1"/>
    <property type="molecule type" value="Genomic_DNA"/>
</dbReference>
<comment type="caution">
    <text evidence="10">The sequence shown here is derived from an EMBL/GenBank/DDBJ whole genome shotgun (WGS) entry which is preliminary data.</text>
</comment>
<feature type="compositionally biased region" description="Low complexity" evidence="8">
    <location>
        <begin position="792"/>
        <end position="809"/>
    </location>
</feature>
<evidence type="ECO:0000256" key="8">
    <source>
        <dbReference type="SAM" id="MobiDB-lite"/>
    </source>
</evidence>
<keyword evidence="5" id="KW-0418">Kinase</keyword>
<dbReference type="EMBL" id="SPRC01000068">
    <property type="protein sequence ID" value="TIB74986.1"/>
    <property type="molecule type" value="Genomic_DNA"/>
</dbReference>
<dbReference type="InterPro" id="IPR000719">
    <property type="entry name" value="Prot_kinase_dom"/>
</dbReference>
<feature type="compositionally biased region" description="Low complexity" evidence="8">
    <location>
        <begin position="498"/>
        <end position="512"/>
    </location>
</feature>
<feature type="binding site" evidence="7">
    <location>
        <position position="1067"/>
    </location>
    <ligand>
        <name>ATP</name>
        <dbReference type="ChEBI" id="CHEBI:30616"/>
    </ligand>
</feature>
<dbReference type="PROSITE" id="PS00108">
    <property type="entry name" value="PROTEIN_KINASE_ST"/>
    <property type="match status" value="1"/>
</dbReference>
<evidence type="ECO:0000259" key="9">
    <source>
        <dbReference type="PROSITE" id="PS50011"/>
    </source>
</evidence>
<organism evidence="10 12">
    <name type="scientific">Wallemia mellicola</name>
    <dbReference type="NCBI Taxonomy" id="1708541"/>
    <lineage>
        <taxon>Eukaryota</taxon>
        <taxon>Fungi</taxon>
        <taxon>Dikarya</taxon>
        <taxon>Basidiomycota</taxon>
        <taxon>Wallemiomycotina</taxon>
        <taxon>Wallemiomycetes</taxon>
        <taxon>Wallemiales</taxon>
        <taxon>Wallemiaceae</taxon>
        <taxon>Wallemia</taxon>
    </lineage>
</organism>
<sequence length="1314" mass="148196">MSLNNLNEIRILMVSIVGGSWNPVDVSNVFNHAKARNAVLVCLPIYEEDYPYCNFYLTDLFLRQTSPQAITNSELDAILTSHTSRNSSQNVLAHILVKVERPKSVTNTDTTLPLSLRPGRQPRPPSSAGRRSTSGGNSRLDDFGAPITSPSVEKEQHALLSKFEQEQRDHELAQKLQEDLRIEDERAREEHNRKIERQQRQWAEQVAGCEMPHSEVDLARRRHRERERLLLLRERERLQQQQQQTERKTFSSYPADQRRLQKSSRHSPYPAPQNIPMTSPAWNTRPPITTSKQSAYTRAYHNQRPAQFPTTPGVPSIPPPTRQTALKNQSSLQTARSMGNIYENYHNQENSKVFPAVLPNVSAGYVKQGKSKAPVYVSSQQPQITSPVAQRSIYSPTNSYPVHQATLTNHPSHPPAVEPSNASPYSNNARAPTRPYSEEELNWLYRMNQQIDEQQIRSQNSSQQPYVSSPNSAILVSPGYNGSNLASSNNPTQYLTTSPNSDHSSRSPSANDGLYITGIPKPRQANNRAYSSTNKMRPLSVEDNTIDKYYQDESVLATSAPANHPKISSFSDQQNSPQAEHEPRTIYRNHHNQDSSISSIPDERTSSSNRSSATSVDPLTPASDINSPAYQDRLISEEDQEFLLEDVTNAYFKESDNSESDYDGEVASGEDYLSTTDDDDEFGWKIKPAYQYDKTSIKSSQNATPTSPEMPTIIPSRSNTKEIEHQQHKSPSLDTVKDYNTHDSTSEDEGQATWQLPPKIISDKLHESNINNSKQEKRKLQLIIPESNVLTSEPQTTITTTTSASDSGSPAQHQLRSHKLSPNLLSRRKLHRGSSIRDKRNENALFRPNPEDLIDNLELYFPGHDLDRPIVSNDGTDEATPDNKVSSPSNEAVHTNTNDTDNFNNETEQLNTRVRRTRTIRHVAQDHRKALDRARSFKVGDDASYQSKERSSVIYEEPSELTREDTIPDTDSQNLEQQVRSMSQSNLRKSPVIDDRAGLKRRSTVFWGNKVVQVQPNERERQEQILSPVTNEPSTIKWVKGDLIGKGSFGHVYLALNANTGEPLAVKQIALTAHSDEDNDGDDKLVDSIKYEIELLKDLDHDRIVSYLGFERTDKFFSIFLEYVPGGSVMRCLRRHVYLHDRGVWHRDLKADNLLVDFEGNCKISDFGVSKAADSDAYGTNAGATNMKGTFYWMAPEVIDSVGMAGYSAKCDIWSLGCVLLEMLTAERPWPKMTMVQIVMEVGQKRSAPPVKEGIEMSQDAIAFKNACFKAEPRERPTASQLADDKFLTIDKEWNFKDSRLGQTIRSTNRLHSS</sequence>
<dbReference type="PROSITE" id="PS00107">
    <property type="entry name" value="PROTEIN_KINASE_ATP"/>
    <property type="match status" value="1"/>
</dbReference>
<dbReference type="GO" id="GO:0005524">
    <property type="term" value="F:ATP binding"/>
    <property type="evidence" value="ECO:0007669"/>
    <property type="project" value="UniProtKB-UniRule"/>
</dbReference>
<feature type="compositionally biased region" description="Low complexity" evidence="8">
    <location>
        <begin position="606"/>
        <end position="615"/>
    </location>
</feature>
<evidence type="ECO:0000313" key="10">
    <source>
        <dbReference type="EMBL" id="TIB74986.1"/>
    </source>
</evidence>
<feature type="compositionally biased region" description="Polar residues" evidence="8">
    <location>
        <begin position="420"/>
        <end position="430"/>
    </location>
</feature>
<dbReference type="Gene3D" id="1.10.510.10">
    <property type="entry name" value="Transferase(Phosphotransferase) domain 1"/>
    <property type="match status" value="1"/>
</dbReference>
<feature type="compositionally biased region" description="Basic and acidic residues" evidence="8">
    <location>
        <begin position="735"/>
        <end position="745"/>
    </location>
</feature>
<dbReference type="SMART" id="SM00220">
    <property type="entry name" value="S_TKc"/>
    <property type="match status" value="1"/>
</dbReference>
<feature type="region of interest" description="Disordered" evidence="8">
    <location>
        <begin position="304"/>
        <end position="328"/>
    </location>
</feature>
<protein>
    <recommendedName>
        <fullName evidence="9">Protein kinase domain-containing protein</fullName>
    </recommendedName>
</protein>
<keyword evidence="6 7" id="KW-0067">ATP-binding</keyword>
<keyword evidence="2" id="KW-0723">Serine/threonine-protein kinase</keyword>
<feature type="region of interest" description="Disordered" evidence="8">
    <location>
        <begin position="454"/>
        <end position="538"/>
    </location>
</feature>